<evidence type="ECO:0000313" key="6">
    <source>
        <dbReference type="EMBL" id="SDT92817.1"/>
    </source>
</evidence>
<dbReference type="RefSeq" id="WP_090193063.1">
    <property type="nucleotide sequence ID" value="NZ_LT629785.1"/>
</dbReference>
<gene>
    <name evidence="6" type="ORF">SAMN05216296_0644</name>
</gene>
<keyword evidence="3" id="KW-0067">ATP-binding</keyword>
<dbReference type="CDD" id="cd09883">
    <property type="entry name" value="PIN_VapC_PhoHL-ATPase"/>
    <property type="match status" value="1"/>
</dbReference>
<comment type="similarity">
    <text evidence="4">In the N-terminal section; belongs to the PINc/VapC protein family.</text>
</comment>
<dbReference type="FunFam" id="3.40.50.1010:FF:000007">
    <property type="entry name" value="PhoH family protein"/>
    <property type="match status" value="1"/>
</dbReference>
<dbReference type="Pfam" id="PF02562">
    <property type="entry name" value="PhoH"/>
    <property type="match status" value="1"/>
</dbReference>
<organism evidence="6 7">
    <name type="scientific">Pseudomonas pohangensis</name>
    <dbReference type="NCBI Taxonomy" id="364197"/>
    <lineage>
        <taxon>Bacteria</taxon>
        <taxon>Pseudomonadati</taxon>
        <taxon>Pseudomonadota</taxon>
        <taxon>Gammaproteobacteria</taxon>
        <taxon>Pseudomonadales</taxon>
        <taxon>Pseudomonadaceae</taxon>
        <taxon>Pseudomonas</taxon>
    </lineage>
</organism>
<keyword evidence="2" id="KW-0547">Nucleotide-binding</keyword>
<evidence type="ECO:0000259" key="5">
    <source>
        <dbReference type="SMART" id="SM00670"/>
    </source>
</evidence>
<dbReference type="Gene3D" id="3.40.50.1010">
    <property type="entry name" value="5'-nuclease"/>
    <property type="match status" value="1"/>
</dbReference>
<dbReference type="OrthoDB" id="9766527at2"/>
<dbReference type="InterPro" id="IPR027417">
    <property type="entry name" value="P-loop_NTPase"/>
</dbReference>
<sequence>MDQSGRASTEQPILYVLDTNVLIHDPNALLNFEEHHVAIPMTVLEELDKLKAGKHSVAAECRQAIRMIDQILGEATPEQVERGVPIQRGKSGPRGSMSILMSRRAEPIMLLPENLNDNKIINQLVELRSRHPGTSVVLVTKDINMRLKARACGIESEDYHTDQLVDDVSLLSQGYHDLEGSFWDRVNKVETRQGHGKTWHTVQMLEKLPVHINDFILDAQGFVGWVKEVGENELLILDMHHEQLMHQEAWGLRPRDIYQSLALYALLDPDIHLVNLSGAAGSGKTILALAAAIEQTMVSKRYRRIIATRSVQGLDQEIGFLPGTEAEKMEPWLGAITDNLEALHMEDESTNGSVDYILQKVPMQFKSLNYIRGRSFQQSLILIDECQNLTPHQMKTIITRAGSGSKVVCLGNLAQIDTPYLSAPSSGLTYLTERFKDFPHGVHVTLQGVPRSVLAEFAEANM</sequence>
<evidence type="ECO:0000256" key="4">
    <source>
        <dbReference type="ARBA" id="ARBA00046345"/>
    </source>
</evidence>
<dbReference type="PANTHER" id="PTHR30473">
    <property type="entry name" value="PROTEIN PHOH"/>
    <property type="match status" value="1"/>
</dbReference>
<keyword evidence="7" id="KW-1185">Reference proteome</keyword>
<protein>
    <submittedName>
        <fullName evidence="6">PhoH-like ATPase</fullName>
    </submittedName>
</protein>
<feature type="domain" description="PIN" evidence="5">
    <location>
        <begin position="13"/>
        <end position="147"/>
    </location>
</feature>
<dbReference type="Gene3D" id="3.40.50.300">
    <property type="entry name" value="P-loop containing nucleotide triphosphate hydrolases"/>
    <property type="match status" value="1"/>
</dbReference>
<dbReference type="PANTHER" id="PTHR30473:SF2">
    <property type="entry name" value="PIN DOMAIN-CONTAINING PROTEIN"/>
    <property type="match status" value="1"/>
</dbReference>
<comment type="similarity">
    <text evidence="1">Belongs to the PhoH family.</text>
</comment>
<dbReference type="Pfam" id="PF13638">
    <property type="entry name" value="PIN_4"/>
    <property type="match status" value="1"/>
</dbReference>
<dbReference type="SUPFAM" id="SSF52540">
    <property type="entry name" value="P-loop containing nucleoside triphosphate hydrolases"/>
    <property type="match status" value="1"/>
</dbReference>
<evidence type="ECO:0000256" key="1">
    <source>
        <dbReference type="ARBA" id="ARBA00010393"/>
    </source>
</evidence>
<dbReference type="InterPro" id="IPR003714">
    <property type="entry name" value="PhoH"/>
</dbReference>
<dbReference type="Proteomes" id="UP000243232">
    <property type="component" value="Chromosome I"/>
</dbReference>
<dbReference type="FunFam" id="3.40.50.300:FF:000013">
    <property type="entry name" value="PhoH family ATPase"/>
    <property type="match status" value="1"/>
</dbReference>
<dbReference type="InterPro" id="IPR029060">
    <property type="entry name" value="PIN-like_dom_sf"/>
</dbReference>
<dbReference type="GO" id="GO:0005524">
    <property type="term" value="F:ATP binding"/>
    <property type="evidence" value="ECO:0007669"/>
    <property type="project" value="UniProtKB-KW"/>
</dbReference>
<proteinExistence type="inferred from homology"/>
<dbReference type="SMART" id="SM00670">
    <property type="entry name" value="PINc"/>
    <property type="match status" value="1"/>
</dbReference>
<evidence type="ECO:0000313" key="7">
    <source>
        <dbReference type="Proteomes" id="UP000243232"/>
    </source>
</evidence>
<evidence type="ECO:0000256" key="2">
    <source>
        <dbReference type="ARBA" id="ARBA00022741"/>
    </source>
</evidence>
<name>A0A1H2ECF0_9PSED</name>
<evidence type="ECO:0000256" key="3">
    <source>
        <dbReference type="ARBA" id="ARBA00022840"/>
    </source>
</evidence>
<dbReference type="GO" id="GO:0005829">
    <property type="term" value="C:cytosol"/>
    <property type="evidence" value="ECO:0007669"/>
    <property type="project" value="TreeGrafter"/>
</dbReference>
<reference evidence="7" key="1">
    <citation type="submission" date="2016-10" db="EMBL/GenBank/DDBJ databases">
        <authorList>
            <person name="Varghese N."/>
            <person name="Submissions S."/>
        </authorList>
    </citation>
    <scope>NUCLEOTIDE SEQUENCE [LARGE SCALE GENOMIC DNA]</scope>
    <source>
        <strain evidence="7">DSM 17875</strain>
    </source>
</reference>
<dbReference type="EMBL" id="LT629785">
    <property type="protein sequence ID" value="SDT92817.1"/>
    <property type="molecule type" value="Genomic_DNA"/>
</dbReference>
<accession>A0A1H2ECF0</accession>
<dbReference type="InterPro" id="IPR002716">
    <property type="entry name" value="PIN_dom"/>
</dbReference>
<dbReference type="SUPFAM" id="SSF88723">
    <property type="entry name" value="PIN domain-like"/>
    <property type="match status" value="1"/>
</dbReference>
<dbReference type="AlphaFoldDB" id="A0A1H2ECF0"/>
<dbReference type="InterPro" id="IPR051451">
    <property type="entry name" value="PhoH2-like"/>
</dbReference>